<name>A0A553GUA7_9PSED</name>
<proteinExistence type="predicted"/>
<keyword evidence="2" id="KW-1185">Reference proteome</keyword>
<protein>
    <submittedName>
        <fullName evidence="1">Uncharacterized protein</fullName>
    </submittedName>
</protein>
<dbReference type="Pfam" id="PF10720">
    <property type="entry name" value="DUF2515"/>
    <property type="match status" value="2"/>
</dbReference>
<accession>A0A553GUA7</accession>
<dbReference type="Proteomes" id="UP000315235">
    <property type="component" value="Unassembled WGS sequence"/>
</dbReference>
<organism evidence="1 2">
    <name type="scientific">Pseudomonas mangiferae</name>
    <dbReference type="NCBI Taxonomy" id="2593654"/>
    <lineage>
        <taxon>Bacteria</taxon>
        <taxon>Pseudomonadati</taxon>
        <taxon>Pseudomonadota</taxon>
        <taxon>Gammaproteobacteria</taxon>
        <taxon>Pseudomonadales</taxon>
        <taxon>Pseudomonadaceae</taxon>
        <taxon>Pseudomonas</taxon>
    </lineage>
</organism>
<dbReference type="AlphaFoldDB" id="A0A553GUA7"/>
<dbReference type="OrthoDB" id="143720at2"/>
<sequence>MHPMERYPGEFDEFAQLVYEAKLERERKVEQANAVFRDTLRKMRADIPVYQCKDGNCCDARWADVMKEVDFISEHPDPIERNRQINALYADLYLKDPNQKWAATAAIVSKQVGCTMMGNPLVNNDVLGKGNVAIFQNIYPILKVYQTARPPLTDEQLLKCIEQHLMHLDPRDRKNLLKAIDFMMKNKPQEAALAIAEHEQSVVVQNAMWDDNLLVVQAWVNAKTGEIAVDQSVYFTSGCDKSDSTRLSFPGDLNVSNAKDRVNFYKNNFLPKFDEVNTQPDKINEILGGIRGRGER</sequence>
<dbReference type="InterPro" id="IPR019658">
    <property type="entry name" value="DUF2515"/>
</dbReference>
<dbReference type="RefSeq" id="WP_143490049.1">
    <property type="nucleotide sequence ID" value="NZ_VJOY01000020.1"/>
</dbReference>
<evidence type="ECO:0000313" key="1">
    <source>
        <dbReference type="EMBL" id="TRX73077.1"/>
    </source>
</evidence>
<dbReference type="EMBL" id="VJOY01000020">
    <property type="protein sequence ID" value="TRX73077.1"/>
    <property type="molecule type" value="Genomic_DNA"/>
</dbReference>
<reference evidence="1 2" key="1">
    <citation type="submission" date="2019-07" db="EMBL/GenBank/DDBJ databases">
        <title>Pseudomonas mangiferae sp. nov., isolated from bark of mango tree in Thailand.</title>
        <authorList>
            <person name="Srisuk N."/>
            <person name="Anurat P."/>
        </authorList>
    </citation>
    <scope>NUCLEOTIDE SEQUENCE [LARGE SCALE GENOMIC DNA]</scope>
    <source>
        <strain evidence="1 2">DMKU_BBB3-04</strain>
    </source>
</reference>
<comment type="caution">
    <text evidence="1">The sequence shown here is derived from an EMBL/GenBank/DDBJ whole genome shotgun (WGS) entry which is preliminary data.</text>
</comment>
<evidence type="ECO:0000313" key="2">
    <source>
        <dbReference type="Proteomes" id="UP000315235"/>
    </source>
</evidence>
<gene>
    <name evidence="1" type="ORF">FM069_19300</name>
</gene>